<dbReference type="STRING" id="1210063.GCA_001612665_04711"/>
<accession>A0A4R1FY13</accession>
<organism evidence="2 3">
    <name type="scientific">Nocardia alba</name>
    <dbReference type="NCBI Taxonomy" id="225051"/>
    <lineage>
        <taxon>Bacteria</taxon>
        <taxon>Bacillati</taxon>
        <taxon>Actinomycetota</taxon>
        <taxon>Actinomycetes</taxon>
        <taxon>Mycobacteriales</taxon>
        <taxon>Nocardiaceae</taxon>
        <taxon>Nocardia</taxon>
    </lineage>
</organism>
<comment type="caution">
    <text evidence="2">The sequence shown here is derived from an EMBL/GenBank/DDBJ whole genome shotgun (WGS) entry which is preliminary data.</text>
</comment>
<gene>
    <name evidence="2" type="ORF">DFR71_1560</name>
</gene>
<protein>
    <submittedName>
        <fullName evidence="2">Uncharacterized protein</fullName>
    </submittedName>
</protein>
<name>A0A4R1FY13_9NOCA</name>
<dbReference type="AlphaFoldDB" id="A0A4R1FY13"/>
<dbReference type="Proteomes" id="UP000294856">
    <property type="component" value="Unassembled WGS sequence"/>
</dbReference>
<feature type="region of interest" description="Disordered" evidence="1">
    <location>
        <begin position="1"/>
        <end position="177"/>
    </location>
</feature>
<reference evidence="2 3" key="1">
    <citation type="submission" date="2019-03" db="EMBL/GenBank/DDBJ databases">
        <title>Genomic Encyclopedia of Type Strains, Phase IV (KMG-IV): sequencing the most valuable type-strain genomes for metagenomic binning, comparative biology and taxonomic classification.</title>
        <authorList>
            <person name="Goeker M."/>
        </authorList>
    </citation>
    <scope>NUCLEOTIDE SEQUENCE [LARGE SCALE GENOMIC DNA]</scope>
    <source>
        <strain evidence="2 3">DSM 44684</strain>
    </source>
</reference>
<keyword evidence="3" id="KW-1185">Reference proteome</keyword>
<evidence type="ECO:0000313" key="2">
    <source>
        <dbReference type="EMBL" id="TCK00557.1"/>
    </source>
</evidence>
<evidence type="ECO:0000256" key="1">
    <source>
        <dbReference type="SAM" id="MobiDB-lite"/>
    </source>
</evidence>
<proteinExistence type="predicted"/>
<dbReference type="EMBL" id="SMFR01000001">
    <property type="protein sequence ID" value="TCK00557.1"/>
    <property type="molecule type" value="Genomic_DNA"/>
</dbReference>
<evidence type="ECO:0000313" key="3">
    <source>
        <dbReference type="Proteomes" id="UP000294856"/>
    </source>
</evidence>
<sequence>MSDSKPEGVPDPLAGFDIEIHPVSLDGLNDSTDQRPKKVGNTKEPSKSRSPSRRPSASRPARQQKNPPKVDDHPMGTSPTARPPKKPIQPRESGKRERGAAPKSPRGGGPGAKPPGVDRKQPAKGQKPTSARPDRPAAPPNRSKPVDLAKRPPAKAPAAGKPGGPKGSKPKGGKVDTKGLKDEATALKNLGGAFKDNLAAIKNHTGAGKKMVGKVGGVAKNLKKLTGAIRTASTVQKIIGGASKLWSVAQTALNLVWNASPVGWFTLALGAAILAITLIVEHWDEIKAAFSVVKEKVLDPVGRFFQDQFGEVLKPFTHISTAVSGAFKALCSTVGGVFQKMVHYIAVVVGKVADLLGEFRWFPGVDGIADAMSQWAQAHMADGGLVGASRAKAPAGPTDEIVVDAGSPKRAVMAAVDSDHLRVAGTDTGRSALSKSPHIAPLRGVRRTGATVRAIDHSTTIALNRGTDTSFVRSRAVHAQRALTYAGGSR</sequence>